<evidence type="ECO:0000313" key="6">
    <source>
        <dbReference type="Proteomes" id="UP000181936"/>
    </source>
</evidence>
<dbReference type="PROSITE" id="PS50893">
    <property type="entry name" value="ABC_TRANSPORTER_2"/>
    <property type="match status" value="1"/>
</dbReference>
<evidence type="ECO:0000256" key="2">
    <source>
        <dbReference type="ARBA" id="ARBA00022741"/>
    </source>
</evidence>
<name>A0A1L3MRM8_9BACI</name>
<dbReference type="InterPro" id="IPR051782">
    <property type="entry name" value="ABC_Transporter_VariousFunc"/>
</dbReference>
<dbReference type="InterPro" id="IPR003439">
    <property type="entry name" value="ABC_transporter-like_ATP-bd"/>
</dbReference>
<dbReference type="Pfam" id="PF00005">
    <property type="entry name" value="ABC_tran"/>
    <property type="match status" value="1"/>
</dbReference>
<dbReference type="RefSeq" id="WP_072579775.1">
    <property type="nucleotide sequence ID" value="NZ_CP016020.1"/>
</dbReference>
<evidence type="ECO:0000313" key="5">
    <source>
        <dbReference type="EMBL" id="APH04982.1"/>
    </source>
</evidence>
<dbReference type="STRING" id="1547283.A9C19_09600"/>
<protein>
    <recommendedName>
        <fullName evidence="4">ABC transporter domain-containing protein</fullName>
    </recommendedName>
</protein>
<dbReference type="KEGG" id="bwh:A9C19_09600"/>
<dbReference type="Proteomes" id="UP000181936">
    <property type="component" value="Chromosome"/>
</dbReference>
<feature type="domain" description="ABC transporter" evidence="4">
    <location>
        <begin position="2"/>
        <end position="227"/>
    </location>
</feature>
<sequence>MIEVKGVEKKFKNFHLGPVSFTLEKGTAVALLGGNGSGKSTLFKLIMSIIQTETGSVHLFGQDMRENETIIKQKMGFLGDLYEPFSSLKVKQLVKLVSRWYPNWNHELYNHYLSRYQINENEKFGNCSKGTKKKVEFILSICHDPDILLLDEPTENLDIISKRKMKEDLIAYMADGEKSILLATHNMDDVRQICDFLILLDKGKLLHSFEKDELNESFARIWISNSDGFDVDHVNIVSIKKMNSHSIELVTNNLQALEKDLLNKGISIQQSERLKLEEIVEYILDGRRVPM</sequence>
<dbReference type="SMART" id="SM00382">
    <property type="entry name" value="AAA"/>
    <property type="match status" value="1"/>
</dbReference>
<dbReference type="EMBL" id="CP016020">
    <property type="protein sequence ID" value="APH04982.1"/>
    <property type="molecule type" value="Genomic_DNA"/>
</dbReference>
<evidence type="ECO:0000256" key="3">
    <source>
        <dbReference type="ARBA" id="ARBA00022840"/>
    </source>
</evidence>
<keyword evidence="2" id="KW-0547">Nucleotide-binding</keyword>
<proteinExistence type="predicted"/>
<evidence type="ECO:0000256" key="1">
    <source>
        <dbReference type="ARBA" id="ARBA00022448"/>
    </source>
</evidence>
<keyword evidence="3" id="KW-0067">ATP-binding</keyword>
<dbReference type="InterPro" id="IPR027417">
    <property type="entry name" value="P-loop_NTPase"/>
</dbReference>
<dbReference type="CDD" id="cd03230">
    <property type="entry name" value="ABC_DR_subfamily_A"/>
    <property type="match status" value="1"/>
</dbReference>
<evidence type="ECO:0000259" key="4">
    <source>
        <dbReference type="PROSITE" id="PS50893"/>
    </source>
</evidence>
<organism evidence="5 6">
    <name type="scientific">Bacillus weihaiensis</name>
    <dbReference type="NCBI Taxonomy" id="1547283"/>
    <lineage>
        <taxon>Bacteria</taxon>
        <taxon>Bacillati</taxon>
        <taxon>Bacillota</taxon>
        <taxon>Bacilli</taxon>
        <taxon>Bacillales</taxon>
        <taxon>Bacillaceae</taxon>
        <taxon>Bacillus</taxon>
    </lineage>
</organism>
<dbReference type="OrthoDB" id="2960217at2"/>
<dbReference type="SUPFAM" id="SSF52540">
    <property type="entry name" value="P-loop containing nucleoside triphosphate hydrolases"/>
    <property type="match status" value="1"/>
</dbReference>
<dbReference type="PANTHER" id="PTHR42939">
    <property type="entry name" value="ABC TRANSPORTER ATP-BINDING PROTEIN ALBC-RELATED"/>
    <property type="match status" value="1"/>
</dbReference>
<gene>
    <name evidence="5" type="ORF">A9C19_09600</name>
</gene>
<keyword evidence="1" id="KW-0813">Transport</keyword>
<reference evidence="5 6" key="1">
    <citation type="journal article" date="2016" name="Sci. Rep.">
        <title>Complete genome sequence and transcriptomic analysis of a novel marine strain Bacillus weihaiensis reveals the mechanism of brown algae degradation.</title>
        <authorList>
            <person name="Zhu Y."/>
            <person name="Chen P."/>
            <person name="Bao Y."/>
            <person name="Men Y."/>
            <person name="Zeng Y."/>
            <person name="Yang J."/>
            <person name="Sun J."/>
            <person name="Sun Y."/>
        </authorList>
    </citation>
    <scope>NUCLEOTIDE SEQUENCE [LARGE SCALE GENOMIC DNA]</scope>
    <source>
        <strain evidence="5 6">Alg07</strain>
    </source>
</reference>
<dbReference type="GO" id="GO:0005524">
    <property type="term" value="F:ATP binding"/>
    <property type="evidence" value="ECO:0007669"/>
    <property type="project" value="UniProtKB-KW"/>
</dbReference>
<dbReference type="GO" id="GO:0016887">
    <property type="term" value="F:ATP hydrolysis activity"/>
    <property type="evidence" value="ECO:0007669"/>
    <property type="project" value="InterPro"/>
</dbReference>
<dbReference type="Gene3D" id="3.40.50.300">
    <property type="entry name" value="P-loop containing nucleotide triphosphate hydrolases"/>
    <property type="match status" value="1"/>
</dbReference>
<dbReference type="InterPro" id="IPR003593">
    <property type="entry name" value="AAA+_ATPase"/>
</dbReference>
<accession>A0A1L3MRM8</accession>
<dbReference type="AlphaFoldDB" id="A0A1L3MRM8"/>
<keyword evidence="6" id="KW-1185">Reference proteome</keyword>
<dbReference type="PANTHER" id="PTHR42939:SF3">
    <property type="entry name" value="ABC TRANSPORTER ATP-BINDING COMPONENT"/>
    <property type="match status" value="1"/>
</dbReference>